<dbReference type="EMBL" id="WBJX01000001">
    <property type="protein sequence ID" value="KAB1639152.1"/>
    <property type="molecule type" value="Genomic_DNA"/>
</dbReference>
<name>A0A7J5B4U6_9MICO</name>
<keyword evidence="1" id="KW-0812">Transmembrane</keyword>
<evidence type="ECO:0000256" key="1">
    <source>
        <dbReference type="SAM" id="Phobius"/>
    </source>
</evidence>
<comment type="caution">
    <text evidence="2">The sequence shown here is derived from an EMBL/GenBank/DDBJ whole genome shotgun (WGS) entry which is preliminary data.</text>
</comment>
<dbReference type="OrthoDB" id="9982108at2"/>
<evidence type="ECO:0000313" key="2">
    <source>
        <dbReference type="EMBL" id="KAB1639152.1"/>
    </source>
</evidence>
<keyword evidence="3" id="KW-1185">Reference proteome</keyword>
<accession>A0A7J5B4U6</accession>
<feature type="transmembrane region" description="Helical" evidence="1">
    <location>
        <begin position="86"/>
        <end position="113"/>
    </location>
</feature>
<reference evidence="2 3" key="1">
    <citation type="submission" date="2019-09" db="EMBL/GenBank/DDBJ databases">
        <title>Phylogeny of genus Pseudoclavibacter and closely related genus.</title>
        <authorList>
            <person name="Li Y."/>
        </authorList>
    </citation>
    <scope>NUCLEOTIDE SEQUENCE [LARGE SCALE GENOMIC DNA]</scope>
    <source>
        <strain evidence="2 3">THG-MD12</strain>
    </source>
</reference>
<dbReference type="AlphaFoldDB" id="A0A7J5B4U6"/>
<sequence length="114" mass="12153">MRSHPFQLPAFDASALRLSTALPAEPPVVAAFPSSIDLMVTGAVVSVAVLFVVGVWVAAAMRLRSGQRMSLDLVGRVERAQRINRAATISTLLASGVMIALLVVWVIVSLIWLS</sequence>
<dbReference type="RefSeq" id="WP_151422169.1">
    <property type="nucleotide sequence ID" value="NZ_WBJX01000001.1"/>
</dbReference>
<proteinExistence type="predicted"/>
<gene>
    <name evidence="2" type="ORF">F8O03_02075</name>
</gene>
<protein>
    <submittedName>
        <fullName evidence="2">Uncharacterized protein</fullName>
    </submittedName>
</protein>
<evidence type="ECO:0000313" key="3">
    <source>
        <dbReference type="Proteomes" id="UP000490386"/>
    </source>
</evidence>
<feature type="transmembrane region" description="Helical" evidence="1">
    <location>
        <begin position="38"/>
        <end position="59"/>
    </location>
</feature>
<organism evidence="2 3">
    <name type="scientific">Pseudoclavibacter terrae</name>
    <dbReference type="NCBI Taxonomy" id="1530195"/>
    <lineage>
        <taxon>Bacteria</taxon>
        <taxon>Bacillati</taxon>
        <taxon>Actinomycetota</taxon>
        <taxon>Actinomycetes</taxon>
        <taxon>Micrococcales</taxon>
        <taxon>Microbacteriaceae</taxon>
        <taxon>Pseudoclavibacter</taxon>
    </lineage>
</organism>
<keyword evidence="1" id="KW-1133">Transmembrane helix</keyword>
<keyword evidence="1" id="KW-0472">Membrane</keyword>
<dbReference type="Proteomes" id="UP000490386">
    <property type="component" value="Unassembled WGS sequence"/>
</dbReference>